<evidence type="ECO:0000256" key="2">
    <source>
        <dbReference type="ARBA" id="ARBA00022617"/>
    </source>
</evidence>
<reference evidence="9" key="1">
    <citation type="submission" date="2006-08" db="EMBL/GenBank/DDBJ databases">
        <title>Complete sequence of Alkalilimnicola ehrilichei MLHE-1.</title>
        <authorList>
            <person name="Copeland A."/>
            <person name="Lucas S."/>
            <person name="Lapidus A."/>
            <person name="Barry K."/>
            <person name="Detter J.C."/>
            <person name="Glavina del Rio T."/>
            <person name="Hammon N."/>
            <person name="Israni S."/>
            <person name="Dalin E."/>
            <person name="Tice H."/>
            <person name="Pitluck S."/>
            <person name="Sims D."/>
            <person name="Brettin T."/>
            <person name="Bruce D."/>
            <person name="Han C."/>
            <person name="Tapia R."/>
            <person name="Gilna P."/>
            <person name="Schmutz J."/>
            <person name="Larimer F."/>
            <person name="Land M."/>
            <person name="Hauser L."/>
            <person name="Kyrpides N."/>
            <person name="Mikhailova N."/>
            <person name="Oremland R.S."/>
            <person name="Hoeft S.E."/>
            <person name="Switzer-Blum J."/>
            <person name="Kulp T."/>
            <person name="King G."/>
            <person name="Tabita R."/>
            <person name="Witte B."/>
            <person name="Santini J.M."/>
            <person name="Basu P."/>
            <person name="Hollibaugh J.T."/>
            <person name="Xie G."/>
            <person name="Stolz J.F."/>
            <person name="Richardson P."/>
        </authorList>
    </citation>
    <scope>NUCLEOTIDE SEQUENCE [LARGE SCALE GENOMIC DNA]</scope>
    <source>
        <strain evidence="9">ATCC BAA-1101 / DSM 17681 / MLHE-1</strain>
    </source>
</reference>
<evidence type="ECO:0000256" key="6">
    <source>
        <dbReference type="PROSITE-ProRule" id="PRU00433"/>
    </source>
</evidence>
<sequence>MEANMRGVQRPGERTAHWALMTTLAALLGMALAGVPAWGADDDAVQLRHKELLASTCFACHGVEGRRGEEVPALAGESFRVLRAQLLAFREDEVPDTTVMNRIAKGYSDEEIEALARYFSNLER</sequence>
<evidence type="ECO:0000256" key="3">
    <source>
        <dbReference type="ARBA" id="ARBA00022723"/>
    </source>
</evidence>
<dbReference type="PANTHER" id="PTHR33751">
    <property type="entry name" value="CBB3-TYPE CYTOCHROME C OXIDASE SUBUNIT FIXP"/>
    <property type="match status" value="1"/>
</dbReference>
<dbReference type="SUPFAM" id="SSF46626">
    <property type="entry name" value="Cytochrome c"/>
    <property type="match status" value="1"/>
</dbReference>
<dbReference type="GO" id="GO:0020037">
    <property type="term" value="F:heme binding"/>
    <property type="evidence" value="ECO:0007669"/>
    <property type="project" value="InterPro"/>
</dbReference>
<evidence type="ECO:0000313" key="8">
    <source>
        <dbReference type="EMBL" id="ABI56615.1"/>
    </source>
</evidence>
<dbReference type="KEGG" id="aeh:Mlg_1266"/>
<dbReference type="Proteomes" id="UP000001962">
    <property type="component" value="Chromosome"/>
</dbReference>
<proteinExistence type="predicted"/>
<accession>Q0A972</accession>
<dbReference type="GO" id="GO:0046872">
    <property type="term" value="F:metal ion binding"/>
    <property type="evidence" value="ECO:0007669"/>
    <property type="project" value="UniProtKB-KW"/>
</dbReference>
<gene>
    <name evidence="8" type="ordered locus">Mlg_1266</name>
</gene>
<keyword evidence="5 6" id="KW-0408">Iron</keyword>
<feature type="domain" description="Cytochrome c" evidence="7">
    <location>
        <begin position="29"/>
        <end position="123"/>
    </location>
</feature>
<dbReference type="InterPro" id="IPR050597">
    <property type="entry name" value="Cytochrome_c_Oxidase_Subunit"/>
</dbReference>
<keyword evidence="9" id="KW-1185">Reference proteome</keyword>
<dbReference type="AlphaFoldDB" id="Q0A972"/>
<evidence type="ECO:0000256" key="4">
    <source>
        <dbReference type="ARBA" id="ARBA00022982"/>
    </source>
</evidence>
<keyword evidence="4" id="KW-0249">Electron transport</keyword>
<dbReference type="Pfam" id="PF13442">
    <property type="entry name" value="Cytochrome_CBB3"/>
    <property type="match status" value="1"/>
</dbReference>
<keyword evidence="1" id="KW-0813">Transport</keyword>
<keyword evidence="3 6" id="KW-0479">Metal-binding</keyword>
<evidence type="ECO:0000256" key="5">
    <source>
        <dbReference type="ARBA" id="ARBA00023004"/>
    </source>
</evidence>
<evidence type="ECO:0000313" key="9">
    <source>
        <dbReference type="Proteomes" id="UP000001962"/>
    </source>
</evidence>
<organism evidence="8 9">
    <name type="scientific">Alkalilimnicola ehrlichii (strain ATCC BAA-1101 / DSM 17681 / MLHE-1)</name>
    <dbReference type="NCBI Taxonomy" id="187272"/>
    <lineage>
        <taxon>Bacteria</taxon>
        <taxon>Pseudomonadati</taxon>
        <taxon>Pseudomonadota</taxon>
        <taxon>Gammaproteobacteria</taxon>
        <taxon>Chromatiales</taxon>
        <taxon>Ectothiorhodospiraceae</taxon>
        <taxon>Alkalilimnicola</taxon>
    </lineage>
</organism>
<dbReference type="Gene3D" id="1.10.760.10">
    <property type="entry name" value="Cytochrome c-like domain"/>
    <property type="match status" value="1"/>
</dbReference>
<name>Q0A972_ALKEH</name>
<dbReference type="GO" id="GO:0009055">
    <property type="term" value="F:electron transfer activity"/>
    <property type="evidence" value="ECO:0007669"/>
    <property type="project" value="InterPro"/>
</dbReference>
<dbReference type="InterPro" id="IPR009056">
    <property type="entry name" value="Cyt_c-like_dom"/>
</dbReference>
<dbReference type="HOGENOM" id="CLU_128253_2_0_6"/>
<protein>
    <submittedName>
        <fullName evidence="8">Cytochrome c, class I</fullName>
    </submittedName>
</protein>
<dbReference type="OrthoDB" id="188778at2"/>
<dbReference type="eggNOG" id="COG2863">
    <property type="taxonomic scope" value="Bacteria"/>
</dbReference>
<dbReference type="InterPro" id="IPR036909">
    <property type="entry name" value="Cyt_c-like_dom_sf"/>
</dbReference>
<evidence type="ECO:0000256" key="1">
    <source>
        <dbReference type="ARBA" id="ARBA00022448"/>
    </source>
</evidence>
<dbReference type="PROSITE" id="PS51007">
    <property type="entry name" value="CYTC"/>
    <property type="match status" value="1"/>
</dbReference>
<evidence type="ECO:0000259" key="7">
    <source>
        <dbReference type="PROSITE" id="PS51007"/>
    </source>
</evidence>
<dbReference type="PANTHER" id="PTHR33751:SF9">
    <property type="entry name" value="CYTOCHROME C4"/>
    <property type="match status" value="1"/>
</dbReference>
<keyword evidence="2 6" id="KW-0349">Heme</keyword>
<dbReference type="EMBL" id="CP000453">
    <property type="protein sequence ID" value="ABI56615.1"/>
    <property type="molecule type" value="Genomic_DNA"/>
</dbReference>